<sequence length="462" mass="49932">MSTISIVCNQSSTMANGYERATWDAWRIKCAANWAKGVLSFDHSISPFMAIPLLLAQLLLAVALAAVQAAPGLHPVVLVPGYGTNELDARLTELYQPSSPGCGARKGEGWFRLYLNYSALQDSANVPCFAEQMSSVYDPAADDYSNVAGVETRVPFFGSTQAFRYPDPDRKNFSYMSTFVERLEKMGYRDGETMFGAPYDFRYAVAPVGRPSSVGDAFFRALKGLVERASGLNGGRPVVIATHSFGGQLAHQFLVRQTRAWRHQFVRRFVPIAASWGGVVLGMLTLVSGNNMGLPFVEPRALLRQGRSLQSSLWILPSPAAFGTATPLATTKSRNYSAGDVADYLVAIGFGEAVGPYESRVLPLFGGELPHPGVPVTSVIGVGVGTPERIDYPGDDFDATPSVVAGDGDGVVNLASLVAVQTPWSRHGGDFRMVKVSNMSHNDLLVDDRALDIIIREIQRAD</sequence>
<keyword evidence="3" id="KW-1185">Reference proteome</keyword>
<dbReference type="OMA" id="DSANVPC"/>
<dbReference type="Gene3D" id="3.40.50.1820">
    <property type="entry name" value="alpha/beta hydrolase"/>
    <property type="match status" value="1"/>
</dbReference>
<proteinExistence type="predicted"/>
<dbReference type="AlphaFoldDB" id="A0A3B6GP00"/>
<dbReference type="Gramene" id="TraesCAD_scaffold_031520_01G000300.1">
    <property type="protein sequence ID" value="TraesCAD_scaffold_031520_01G000300.1"/>
    <property type="gene ID" value="TraesCAD_scaffold_031520_01G000300"/>
</dbReference>
<dbReference type="Gramene" id="TraesCS3D03G0196900.1">
    <property type="protein sequence ID" value="TraesCS3D03G0196900.1.CDS"/>
    <property type="gene ID" value="TraesCS3D03G0196900"/>
</dbReference>
<dbReference type="Gramene" id="TraesWEE_scaffold_012428_01G000400.1">
    <property type="protein sequence ID" value="TraesWEE_scaffold_012428_01G000400.1"/>
    <property type="gene ID" value="TraesWEE_scaffold_012428_01G000400"/>
</dbReference>
<dbReference type="GO" id="GO:0008374">
    <property type="term" value="F:O-acyltransferase activity"/>
    <property type="evidence" value="ECO:0007669"/>
    <property type="project" value="InterPro"/>
</dbReference>
<dbReference type="Proteomes" id="UP000019116">
    <property type="component" value="Chromosome 3D"/>
</dbReference>
<keyword evidence="1" id="KW-0812">Transmembrane</keyword>
<dbReference type="Gramene" id="TraesRN3D0100211300.1">
    <property type="protein sequence ID" value="TraesRN3D0100211300.1"/>
    <property type="gene ID" value="TraesRN3D0100211300"/>
</dbReference>
<evidence type="ECO:0000256" key="1">
    <source>
        <dbReference type="SAM" id="Phobius"/>
    </source>
</evidence>
<name>A0A3B6GP00_WHEAT</name>
<dbReference type="STRING" id="4565.A0A3B6GP00"/>
<dbReference type="Gramene" id="TraesCS3D02G098600.1">
    <property type="protein sequence ID" value="TraesCS3D02G098600.1"/>
    <property type="gene ID" value="TraesCS3D02G098600"/>
</dbReference>
<dbReference type="Gramene" id="TraesROB_scaffold_043173_01G000300.1">
    <property type="protein sequence ID" value="TraesROB_scaffold_043173_01G000300.1"/>
    <property type="gene ID" value="TraesROB_scaffold_043173_01G000300"/>
</dbReference>
<dbReference type="InterPro" id="IPR029058">
    <property type="entry name" value="AB_hydrolase_fold"/>
</dbReference>
<reference evidence="2" key="1">
    <citation type="submission" date="2018-08" db="EMBL/GenBank/DDBJ databases">
        <authorList>
            <person name="Rossello M."/>
        </authorList>
    </citation>
    <scope>NUCLEOTIDE SEQUENCE [LARGE SCALE GENOMIC DNA]</scope>
    <source>
        <strain evidence="2">cv. Chinese Spring</strain>
    </source>
</reference>
<dbReference type="Gramene" id="TraesCLE_scaffold_103054_01G000300.1">
    <property type="protein sequence ID" value="TraesCLE_scaffold_103054_01G000300.1"/>
    <property type="gene ID" value="TraesCLE_scaffold_103054_01G000300"/>
</dbReference>
<dbReference type="PANTHER" id="PTHR11440">
    <property type="entry name" value="LECITHIN-CHOLESTEROL ACYLTRANSFERASE-RELATED"/>
    <property type="match status" value="1"/>
</dbReference>
<dbReference type="GO" id="GO:0006629">
    <property type="term" value="P:lipid metabolic process"/>
    <property type="evidence" value="ECO:0000318"/>
    <property type="project" value="GO_Central"/>
</dbReference>
<evidence type="ECO:0000313" key="2">
    <source>
        <dbReference type="EnsemblPlants" id="TraesCS3D02G098600.1"/>
    </source>
</evidence>
<accession>A0A3B6GP00</accession>
<evidence type="ECO:0000313" key="3">
    <source>
        <dbReference type="Proteomes" id="UP000019116"/>
    </source>
</evidence>
<dbReference type="EnsemblPlants" id="TraesCS3D02G098600.1">
    <property type="protein sequence ID" value="TraesCS3D02G098600.1"/>
    <property type="gene ID" value="TraesCS3D02G098600"/>
</dbReference>
<dbReference type="OrthoDB" id="662916at2759"/>
<evidence type="ECO:0008006" key="4">
    <source>
        <dbReference type="Google" id="ProtNLM"/>
    </source>
</evidence>
<feature type="transmembrane region" description="Helical" evidence="1">
    <location>
        <begin position="48"/>
        <end position="67"/>
    </location>
</feature>
<organism evidence="2">
    <name type="scientific">Triticum aestivum</name>
    <name type="common">Wheat</name>
    <dbReference type="NCBI Taxonomy" id="4565"/>
    <lineage>
        <taxon>Eukaryota</taxon>
        <taxon>Viridiplantae</taxon>
        <taxon>Streptophyta</taxon>
        <taxon>Embryophyta</taxon>
        <taxon>Tracheophyta</taxon>
        <taxon>Spermatophyta</taxon>
        <taxon>Magnoliopsida</taxon>
        <taxon>Liliopsida</taxon>
        <taxon>Poales</taxon>
        <taxon>Poaceae</taxon>
        <taxon>BOP clade</taxon>
        <taxon>Pooideae</taxon>
        <taxon>Triticodae</taxon>
        <taxon>Triticeae</taxon>
        <taxon>Triticinae</taxon>
        <taxon>Triticum</taxon>
    </lineage>
</organism>
<feature type="transmembrane region" description="Helical" evidence="1">
    <location>
        <begin position="269"/>
        <end position="287"/>
    </location>
</feature>
<dbReference type="InterPro" id="IPR003386">
    <property type="entry name" value="LACT/PDAT_acylTrfase"/>
</dbReference>
<keyword evidence="1" id="KW-1133">Transmembrane helix</keyword>
<dbReference type="Pfam" id="PF02450">
    <property type="entry name" value="LCAT"/>
    <property type="match status" value="1"/>
</dbReference>
<keyword evidence="1" id="KW-0472">Membrane</keyword>
<dbReference type="SMR" id="A0A3B6GP00"/>
<dbReference type="SUPFAM" id="SSF53474">
    <property type="entry name" value="alpha/beta-Hydrolases"/>
    <property type="match status" value="1"/>
</dbReference>
<protein>
    <recommendedName>
        <fullName evidence="4">Lecithin-cholesterol acyltransferase-like 1</fullName>
    </recommendedName>
</protein>
<reference evidence="2" key="2">
    <citation type="submission" date="2018-10" db="UniProtKB">
        <authorList>
            <consortium name="EnsemblPlants"/>
        </authorList>
    </citation>
    <scope>IDENTIFICATION</scope>
</reference>